<evidence type="ECO:0000256" key="6">
    <source>
        <dbReference type="ARBA" id="ARBA00022692"/>
    </source>
</evidence>
<evidence type="ECO:0000256" key="3">
    <source>
        <dbReference type="ARBA" id="ARBA00022475"/>
    </source>
</evidence>
<dbReference type="NCBIfam" id="TIGR00410">
    <property type="entry name" value="lacE"/>
    <property type="match status" value="1"/>
</dbReference>
<proteinExistence type="predicted"/>
<evidence type="ECO:0000256" key="7">
    <source>
        <dbReference type="ARBA" id="ARBA00022989"/>
    </source>
</evidence>
<dbReference type="InterPro" id="IPR004796">
    <property type="entry name" value="PTS_IIC_cello"/>
</dbReference>
<keyword evidence="4 9" id="KW-0762">Sugar transport</keyword>
<dbReference type="AlphaFoldDB" id="A0A4R3Z5C5"/>
<name>A0A4R3Z5C5_9FIRM</name>
<feature type="transmembrane region" description="Helical" evidence="10">
    <location>
        <begin position="31"/>
        <end position="51"/>
    </location>
</feature>
<dbReference type="GO" id="GO:0008982">
    <property type="term" value="F:protein-N(PI)-phosphohistidine-sugar phosphotransferase activity"/>
    <property type="evidence" value="ECO:0007669"/>
    <property type="project" value="UniProtKB-UniRule"/>
</dbReference>
<reference evidence="12 13" key="1">
    <citation type="submission" date="2019-03" db="EMBL/GenBank/DDBJ databases">
        <title>Genomic Encyclopedia of Type Strains, Phase IV (KMG-IV): sequencing the most valuable type-strain genomes for metagenomic binning, comparative biology and taxonomic classification.</title>
        <authorList>
            <person name="Goeker M."/>
        </authorList>
    </citation>
    <scope>NUCLEOTIDE SEQUENCE [LARGE SCALE GENOMIC DNA]</scope>
    <source>
        <strain evidence="12 13">DSM 29487</strain>
    </source>
</reference>
<dbReference type="GO" id="GO:0005886">
    <property type="term" value="C:plasma membrane"/>
    <property type="evidence" value="ECO:0007669"/>
    <property type="project" value="UniProtKB-SubCell"/>
</dbReference>
<keyword evidence="8 9" id="KW-0472">Membrane</keyword>
<dbReference type="EMBL" id="SMCQ01000003">
    <property type="protein sequence ID" value="TCW01660.1"/>
    <property type="molecule type" value="Genomic_DNA"/>
</dbReference>
<evidence type="ECO:0000256" key="5">
    <source>
        <dbReference type="ARBA" id="ARBA00022683"/>
    </source>
</evidence>
<keyword evidence="13" id="KW-1185">Reference proteome</keyword>
<keyword evidence="6 10" id="KW-0812">Transmembrane</keyword>
<feature type="transmembrane region" description="Helical" evidence="10">
    <location>
        <begin position="105"/>
        <end position="124"/>
    </location>
</feature>
<feature type="transmembrane region" description="Helical" evidence="10">
    <location>
        <begin position="390"/>
        <end position="412"/>
    </location>
</feature>
<dbReference type="PANTHER" id="PTHR33989:SF8">
    <property type="entry name" value="PERMEASE IIC COMPONENT"/>
    <property type="match status" value="1"/>
</dbReference>
<feature type="transmembrane region" description="Helical" evidence="10">
    <location>
        <begin position="286"/>
        <end position="306"/>
    </location>
</feature>
<evidence type="ECO:0000313" key="13">
    <source>
        <dbReference type="Proteomes" id="UP000295515"/>
    </source>
</evidence>
<evidence type="ECO:0000256" key="1">
    <source>
        <dbReference type="ARBA" id="ARBA00004651"/>
    </source>
</evidence>
<evidence type="ECO:0000256" key="2">
    <source>
        <dbReference type="ARBA" id="ARBA00022448"/>
    </source>
</evidence>
<comment type="subcellular location">
    <subcellularLocation>
        <location evidence="1">Cell membrane</location>
        <topology evidence="1">Multi-pass membrane protein</topology>
    </subcellularLocation>
</comment>
<organism evidence="12 13">
    <name type="scientific">Longibaculum muris</name>
    <dbReference type="NCBI Taxonomy" id="1796628"/>
    <lineage>
        <taxon>Bacteria</taxon>
        <taxon>Bacillati</taxon>
        <taxon>Bacillota</taxon>
        <taxon>Erysipelotrichia</taxon>
        <taxon>Erysipelotrichales</taxon>
        <taxon>Coprobacillaceae</taxon>
        <taxon>Longibaculum</taxon>
    </lineage>
</organism>
<feature type="transmembrane region" description="Helical" evidence="10">
    <location>
        <begin position="255"/>
        <end position="274"/>
    </location>
</feature>
<accession>A0A4R3Z5C5</accession>
<evidence type="ECO:0000256" key="8">
    <source>
        <dbReference type="ARBA" id="ARBA00023136"/>
    </source>
</evidence>
<evidence type="ECO:0000256" key="10">
    <source>
        <dbReference type="SAM" id="Phobius"/>
    </source>
</evidence>
<keyword evidence="2 9" id="KW-0813">Transport</keyword>
<dbReference type="GO" id="GO:1901264">
    <property type="term" value="P:carbohydrate derivative transport"/>
    <property type="evidence" value="ECO:0007669"/>
    <property type="project" value="TreeGrafter"/>
</dbReference>
<keyword evidence="3 9" id="KW-1003">Cell membrane</keyword>
<gene>
    <name evidence="12" type="ORF">EDD60_103116</name>
</gene>
<feature type="domain" description="PTS EIIC type-3" evidence="11">
    <location>
        <begin position="8"/>
        <end position="414"/>
    </location>
</feature>
<dbReference type="GO" id="GO:0009401">
    <property type="term" value="P:phosphoenolpyruvate-dependent sugar phosphotransferase system"/>
    <property type="evidence" value="ECO:0007669"/>
    <property type="project" value="UniProtKB-KW"/>
</dbReference>
<keyword evidence="5" id="KW-0598">Phosphotransferase system</keyword>
<dbReference type="InterPro" id="IPR003352">
    <property type="entry name" value="PTS_EIIC"/>
</dbReference>
<dbReference type="InterPro" id="IPR051088">
    <property type="entry name" value="PTS_Sugar-EIIC/EIIB"/>
</dbReference>
<dbReference type="PIRSF" id="PIRSF006351">
    <property type="entry name" value="PTS_EIIC-Cellobiose"/>
    <property type="match status" value="1"/>
</dbReference>
<evidence type="ECO:0000256" key="9">
    <source>
        <dbReference type="PIRNR" id="PIRNR006351"/>
    </source>
</evidence>
<feature type="transmembrane region" description="Helical" evidence="10">
    <location>
        <begin position="185"/>
        <end position="205"/>
    </location>
</feature>
<dbReference type="RefSeq" id="WP_066449047.1">
    <property type="nucleotide sequence ID" value="NZ_JANKBF010000001.1"/>
</dbReference>
<sequence>MQKLEQLINAKIMPLAEKMTKNKILGALMEGFIRTSPITLGIAFITIVGNFPIPGWTNYLKEIGLMAHVDAITNGATGVLTLYVIYSLAMAYAKRLETNEKNAAIISLAFFIMIIPQTITTTVMQDGKAVESVINALKLDYLGGQGLFIGMIVALVVTKLYAYLSSKNLTFKLPDSVPPMVSQSLSPVFVVTIIFVLAFVIRVGFSFTPAGDIINFFIQTINAPLNSMVASPISIIIIMGLLAILWFFGIHNAVLQGPLGVISLTMVMGNIQAFQAGKELPYLLPSVIYGGMMASGFMSIVIGYMFKAKSAKFKQLAKLSFIPSVFNITEPIMFGMPIIMNPMFMIPQCFTQIISGFVTWGLAVTILPVSLNPTMSLLPWTTPIFIKMPLAGGINYTIIMIICFAITFMMWYPFIKVADRHEYELEQANEESLQNVK</sequence>
<comment type="function">
    <text evidence="9">The phosphoenolpyruvate-dependent sugar phosphotransferase system (PTS), a major carbohydrate active -transport system, catalyzes the phosphorylation of incoming sugar substrates concomitant with their translocation across the cell membrane.</text>
</comment>
<dbReference type="InterPro" id="IPR004501">
    <property type="entry name" value="PTS_EIIC_3"/>
</dbReference>
<evidence type="ECO:0000259" key="11">
    <source>
        <dbReference type="PROSITE" id="PS51105"/>
    </source>
</evidence>
<feature type="transmembrane region" description="Helical" evidence="10">
    <location>
        <begin position="225"/>
        <end position="248"/>
    </location>
</feature>
<feature type="transmembrane region" description="Helical" evidence="10">
    <location>
        <begin position="71"/>
        <end position="93"/>
    </location>
</feature>
<feature type="transmembrane region" description="Helical" evidence="10">
    <location>
        <begin position="144"/>
        <end position="164"/>
    </location>
</feature>
<feature type="transmembrane region" description="Helical" evidence="10">
    <location>
        <begin position="349"/>
        <end position="370"/>
    </location>
</feature>
<protein>
    <recommendedName>
        <fullName evidence="9">Permease IIC component</fullName>
    </recommendedName>
</protein>
<dbReference type="PROSITE" id="PS51105">
    <property type="entry name" value="PTS_EIIC_TYPE_3"/>
    <property type="match status" value="1"/>
</dbReference>
<comment type="caution">
    <text evidence="12">The sequence shown here is derived from an EMBL/GenBank/DDBJ whole genome shotgun (WGS) entry which is preliminary data.</text>
</comment>
<dbReference type="GeneID" id="98914600"/>
<dbReference type="PANTHER" id="PTHR33989">
    <property type="match status" value="1"/>
</dbReference>
<keyword evidence="7 10" id="KW-1133">Transmembrane helix</keyword>
<evidence type="ECO:0000313" key="12">
    <source>
        <dbReference type="EMBL" id="TCW01660.1"/>
    </source>
</evidence>
<evidence type="ECO:0000256" key="4">
    <source>
        <dbReference type="ARBA" id="ARBA00022597"/>
    </source>
</evidence>
<dbReference type="Proteomes" id="UP000295515">
    <property type="component" value="Unassembled WGS sequence"/>
</dbReference>
<dbReference type="Pfam" id="PF02378">
    <property type="entry name" value="PTS_EIIC"/>
    <property type="match status" value="1"/>
</dbReference>